<accession>A0A1Y3YKQ5</accession>
<evidence type="ECO:0000313" key="6">
    <source>
        <dbReference type="Proteomes" id="UP000284434"/>
    </source>
</evidence>
<sequence length="527" mass="58177">MNDLNSKKMKKIYIGLFWACILGITGCYEDDSTMATPESMVNEITIEEFADTSAVAYSTVLELTPKVTGYSDTELEYRWYIYGGEFSDRTEDGYRTVQIGAEKKLSYPVELKIGTYTVVCEVTNKETGYFNLTEFSLKVTSAFSEGFYILKETTDGNTDMDFYNDRQKTVIPDVIASVQGEAQSGKPCNMCPVYNKIYIDPATAKSTYATGVFVTSGQNEFSIYSTIDMSTLFDRSSLLFSEMDGEEVPYAMVSAMRGNMLFSNKGVRLDDLGGGRFASEYSTGKLGYPAGKGTSSFIQAYDGQNLSFWSGETRRLMYTSGSDMEEIKYKDGYEGVKVDWEQAAPVASGWNHRAGKNTIWYLFDVAGEGRYVVVLQPGGGIDQVIRLDASLHLAKADVIAGNALTSTSIYGVDDNRLYRYSLTEGTETSAIPVEGLPAGTITYMADLFYGSSFDYIVIGIQNGDEYTLSMYKIAGGQPSGKPVHTVTGTGILKKVCYACPLQDYASPNYYAFTKYAELYGMGPDFPY</sequence>
<dbReference type="Proteomes" id="UP000284243">
    <property type="component" value="Unassembled WGS sequence"/>
</dbReference>
<dbReference type="Proteomes" id="UP000284434">
    <property type="component" value="Unassembled WGS sequence"/>
</dbReference>
<protein>
    <recommendedName>
        <fullName evidence="7">PKD-like family protein</fullName>
    </recommendedName>
</protein>
<gene>
    <name evidence="2" type="ORF">DWW24_19195</name>
    <name evidence="1" type="ORF">DWW57_02265</name>
    <name evidence="3" type="ORF">DXA53_17375</name>
</gene>
<organism evidence="2 4">
    <name type="scientific">Odoribacter splanchnicus</name>
    <dbReference type="NCBI Taxonomy" id="28118"/>
    <lineage>
        <taxon>Bacteria</taxon>
        <taxon>Pseudomonadati</taxon>
        <taxon>Bacteroidota</taxon>
        <taxon>Bacteroidia</taxon>
        <taxon>Bacteroidales</taxon>
        <taxon>Odoribacteraceae</taxon>
        <taxon>Odoribacter</taxon>
    </lineage>
</organism>
<name>A0A1Y3YKQ5_9BACT</name>
<evidence type="ECO:0000313" key="1">
    <source>
        <dbReference type="EMBL" id="RGU58558.1"/>
    </source>
</evidence>
<dbReference type="EMBL" id="QRYW01000054">
    <property type="protein sequence ID" value="RGV18830.1"/>
    <property type="molecule type" value="Genomic_DNA"/>
</dbReference>
<dbReference type="InterPro" id="IPR032183">
    <property type="entry name" value="PKD-like"/>
</dbReference>
<reference evidence="4 5" key="1">
    <citation type="submission" date="2018-08" db="EMBL/GenBank/DDBJ databases">
        <title>A genome reference for cultivated species of the human gut microbiota.</title>
        <authorList>
            <person name="Zou Y."/>
            <person name="Xue W."/>
            <person name="Luo G."/>
        </authorList>
    </citation>
    <scope>NUCLEOTIDE SEQUENCE [LARGE SCALE GENOMIC DNA]</scope>
    <source>
        <strain evidence="2 4">AF14-6AC</strain>
        <strain evidence="1 5">AF16-14</strain>
        <strain evidence="3 6">OF03-11</strain>
    </source>
</reference>
<evidence type="ECO:0000313" key="4">
    <source>
        <dbReference type="Proteomes" id="UP000283426"/>
    </source>
</evidence>
<proteinExistence type="predicted"/>
<dbReference type="EMBL" id="QSCO01000030">
    <property type="protein sequence ID" value="RGY03921.1"/>
    <property type="molecule type" value="Genomic_DNA"/>
</dbReference>
<comment type="caution">
    <text evidence="2">The sequence shown here is derived from an EMBL/GenBank/DDBJ whole genome shotgun (WGS) entry which is preliminary data.</text>
</comment>
<evidence type="ECO:0008006" key="7">
    <source>
        <dbReference type="Google" id="ProtNLM"/>
    </source>
</evidence>
<dbReference type="Proteomes" id="UP000283426">
    <property type="component" value="Unassembled WGS sequence"/>
</dbReference>
<dbReference type="Pfam" id="PF16407">
    <property type="entry name" value="PKD_2"/>
    <property type="match status" value="1"/>
</dbReference>
<dbReference type="AlphaFoldDB" id="A0A1Y3YKQ5"/>
<evidence type="ECO:0000313" key="5">
    <source>
        <dbReference type="Proteomes" id="UP000284243"/>
    </source>
</evidence>
<dbReference type="EMBL" id="QRYC01000002">
    <property type="protein sequence ID" value="RGU58558.1"/>
    <property type="molecule type" value="Genomic_DNA"/>
</dbReference>
<evidence type="ECO:0000313" key="2">
    <source>
        <dbReference type="EMBL" id="RGV18830.1"/>
    </source>
</evidence>
<evidence type="ECO:0000313" key="3">
    <source>
        <dbReference type="EMBL" id="RGY03921.1"/>
    </source>
</evidence>
<dbReference type="PROSITE" id="PS51257">
    <property type="entry name" value="PROKAR_LIPOPROTEIN"/>
    <property type="match status" value="1"/>
</dbReference>